<dbReference type="Gene3D" id="1.25.40.80">
    <property type="match status" value="1"/>
</dbReference>
<feature type="site" description="Electron transfer via tryptophanyl radical" evidence="6">
    <location>
        <position position="333"/>
    </location>
</feature>
<organism evidence="10 11">
    <name type="scientific">Symbiochloris irregularis</name>
    <dbReference type="NCBI Taxonomy" id="706552"/>
    <lineage>
        <taxon>Eukaryota</taxon>
        <taxon>Viridiplantae</taxon>
        <taxon>Chlorophyta</taxon>
        <taxon>core chlorophytes</taxon>
        <taxon>Trebouxiophyceae</taxon>
        <taxon>Trebouxiales</taxon>
        <taxon>Trebouxiaceae</taxon>
        <taxon>Symbiochloris</taxon>
    </lineage>
</organism>
<dbReference type="InterPro" id="IPR006050">
    <property type="entry name" value="DNA_photolyase_N"/>
</dbReference>
<evidence type="ECO:0000256" key="3">
    <source>
        <dbReference type="ARBA" id="ARBA00022827"/>
    </source>
</evidence>
<feature type="region of interest" description="Disordered" evidence="8">
    <location>
        <begin position="469"/>
        <end position="521"/>
    </location>
</feature>
<evidence type="ECO:0000313" key="11">
    <source>
        <dbReference type="Proteomes" id="UP001465755"/>
    </source>
</evidence>
<feature type="binding site" evidence="5">
    <location>
        <position position="249"/>
    </location>
    <ligand>
        <name>FAD</name>
        <dbReference type="ChEBI" id="CHEBI:57692"/>
    </ligand>
</feature>
<dbReference type="PANTHER" id="PTHR11455">
    <property type="entry name" value="CRYPTOCHROME"/>
    <property type="match status" value="1"/>
</dbReference>
<accession>A0AAW1PC94</accession>
<dbReference type="Gene3D" id="1.10.579.10">
    <property type="entry name" value="DNA Cyclobutane Dipyrimidine Photolyase, subunit A, domain 3"/>
    <property type="match status" value="1"/>
</dbReference>
<feature type="site" description="Electron transfer via tryptophanyl radical" evidence="6">
    <location>
        <position position="409"/>
    </location>
</feature>
<evidence type="ECO:0000313" key="10">
    <source>
        <dbReference type="EMBL" id="KAK9807390.1"/>
    </source>
</evidence>
<evidence type="ECO:0000256" key="7">
    <source>
        <dbReference type="RuleBase" id="RU367151"/>
    </source>
</evidence>
<dbReference type="Gene3D" id="3.40.50.620">
    <property type="entry name" value="HUPs"/>
    <property type="match status" value="1"/>
</dbReference>
<sequence length="521" mass="58847">MGGRVILWFRNDLRLLDNACVNAAEKLVQSGKAREVVPLYCFDPRSYVRTPYGNHKTGPMRAKFIRESVADLKANLQSIGSDLAVVLDKPENAIRDLVSGDTTVLATEEICSEEKQVEEQLRRALQGKGQLQLIWDNTLYHQDDLPFGFDDMPDVFSPFKNKLESKCQVRPSFSRPSKGSLPLPSDLDASLLSKMPASVEDLNAIASGPESLSTPQDHPQAALNAKGGETEALARLKHYLWDTDRIADYFNTRNGMLGPDYSTKFSAWLAHGCLSPRTVHHELQKYQDQRTSNKSTYWVSFELTWRDYFRYFAQKHGSKIFHEEGPSPRRVTWQYDNDAFERWRQGKTGLPLVDANMRELAQTGFMSNRGRQNVASFLALDLNQDWRQGADWFESVLVDYDVHSNWGNWVSAAGMTGGRINKFNVVKQSKDYDAEGDYMRTWIPELAKVPAPLIHEPWRMSGDEQEKYGCRLNSDYPMPMKSKSNGPPRDGGTRGGGSRGGRSRGGGKRGNRNKGKADQIH</sequence>
<keyword evidence="2 5" id="KW-0285">Flavoprotein</keyword>
<dbReference type="EMBL" id="JALJOQ010000031">
    <property type="protein sequence ID" value="KAK9807390.1"/>
    <property type="molecule type" value="Genomic_DNA"/>
</dbReference>
<dbReference type="InterPro" id="IPR018394">
    <property type="entry name" value="DNA_photolyase_1_CS_C"/>
</dbReference>
<dbReference type="InterPro" id="IPR002081">
    <property type="entry name" value="Cryptochrome/DNA_photolyase_1"/>
</dbReference>
<comment type="similarity">
    <text evidence="1 7">Belongs to the DNA photolyase class-1 family.</text>
</comment>
<evidence type="ECO:0000256" key="6">
    <source>
        <dbReference type="PIRSR" id="PIRSR602081-2"/>
    </source>
</evidence>
<reference evidence="10 11" key="1">
    <citation type="journal article" date="2024" name="Nat. Commun.">
        <title>Phylogenomics reveals the evolutionary origins of lichenization in chlorophyte algae.</title>
        <authorList>
            <person name="Puginier C."/>
            <person name="Libourel C."/>
            <person name="Otte J."/>
            <person name="Skaloud P."/>
            <person name="Haon M."/>
            <person name="Grisel S."/>
            <person name="Petersen M."/>
            <person name="Berrin J.G."/>
            <person name="Delaux P.M."/>
            <person name="Dal Grande F."/>
            <person name="Keller J."/>
        </authorList>
    </citation>
    <scope>NUCLEOTIDE SEQUENCE [LARGE SCALE GENOMIC DNA]</scope>
    <source>
        <strain evidence="10 11">SAG 2036</strain>
    </source>
</reference>
<dbReference type="GO" id="GO:0000719">
    <property type="term" value="P:photoreactive repair"/>
    <property type="evidence" value="ECO:0007669"/>
    <property type="project" value="TreeGrafter"/>
</dbReference>
<evidence type="ECO:0000256" key="8">
    <source>
        <dbReference type="SAM" id="MobiDB-lite"/>
    </source>
</evidence>
<dbReference type="AlphaFoldDB" id="A0AAW1PC94"/>
<dbReference type="PRINTS" id="PR00147">
    <property type="entry name" value="DNAPHOTLYASE"/>
</dbReference>
<keyword evidence="11" id="KW-1185">Reference proteome</keyword>
<feature type="compositionally biased region" description="Basic residues" evidence="8">
    <location>
        <begin position="501"/>
        <end position="514"/>
    </location>
</feature>
<evidence type="ECO:0000256" key="5">
    <source>
        <dbReference type="PIRSR" id="PIRSR602081-1"/>
    </source>
</evidence>
<evidence type="ECO:0000259" key="9">
    <source>
        <dbReference type="PROSITE" id="PS51645"/>
    </source>
</evidence>
<comment type="caution">
    <text evidence="10">The sequence shown here is derived from an EMBL/GenBank/DDBJ whole genome shotgun (WGS) entry which is preliminary data.</text>
</comment>
<dbReference type="Proteomes" id="UP001465755">
    <property type="component" value="Unassembled WGS sequence"/>
</dbReference>
<proteinExistence type="inferred from homology"/>
<comment type="function">
    <text evidence="7">May have a photoreceptor function.</text>
</comment>
<dbReference type="InterPro" id="IPR036155">
    <property type="entry name" value="Crypto/Photolyase_N_sf"/>
</dbReference>
<protein>
    <recommendedName>
        <fullName evidence="7">Cryptochrome DASH</fullName>
    </recommendedName>
</protein>
<dbReference type="GO" id="GO:0003904">
    <property type="term" value="F:deoxyribodipyrimidine photo-lyase activity"/>
    <property type="evidence" value="ECO:0007669"/>
    <property type="project" value="TreeGrafter"/>
</dbReference>
<dbReference type="GO" id="GO:0003677">
    <property type="term" value="F:DNA binding"/>
    <property type="evidence" value="ECO:0007669"/>
    <property type="project" value="TreeGrafter"/>
</dbReference>
<dbReference type="PANTHER" id="PTHR11455:SF22">
    <property type="entry name" value="CRYPTOCHROME DASH"/>
    <property type="match status" value="1"/>
</dbReference>
<gene>
    <name evidence="10" type="ORF">WJX73_010925</name>
</gene>
<dbReference type="SUPFAM" id="SSF48173">
    <property type="entry name" value="Cryptochrome/photolyase FAD-binding domain"/>
    <property type="match status" value="1"/>
</dbReference>
<dbReference type="InterPro" id="IPR005101">
    <property type="entry name" value="Cryptochr/Photolyase_FAD-bd"/>
</dbReference>
<dbReference type="GO" id="GO:0071949">
    <property type="term" value="F:FAD binding"/>
    <property type="evidence" value="ECO:0007669"/>
    <property type="project" value="TreeGrafter"/>
</dbReference>
<feature type="site" description="Electron transfer via tryptophanyl radical" evidence="6">
    <location>
        <position position="386"/>
    </location>
</feature>
<evidence type="ECO:0000256" key="1">
    <source>
        <dbReference type="ARBA" id="ARBA00005862"/>
    </source>
</evidence>
<feature type="domain" description="Photolyase/cryptochrome alpha/beta" evidence="9">
    <location>
        <begin position="3"/>
        <end position="139"/>
    </location>
</feature>
<evidence type="ECO:0000256" key="2">
    <source>
        <dbReference type="ARBA" id="ARBA00022630"/>
    </source>
</evidence>
<dbReference type="Pfam" id="PF03441">
    <property type="entry name" value="FAD_binding_7"/>
    <property type="match status" value="1"/>
</dbReference>
<keyword evidence="4 7" id="KW-0157">Chromophore</keyword>
<dbReference type="NCBIfam" id="TIGR02765">
    <property type="entry name" value="crypto_DASH"/>
    <property type="match status" value="1"/>
</dbReference>
<comment type="cofactor">
    <cofactor evidence="5 7">
        <name>FAD</name>
        <dbReference type="ChEBI" id="CHEBI:57692"/>
    </cofactor>
    <text evidence="5 7">Binds 1 FAD per subunit.</text>
</comment>
<dbReference type="PROSITE" id="PS00394">
    <property type="entry name" value="DNA_PHOTOLYASES_1_1"/>
    <property type="match status" value="1"/>
</dbReference>
<feature type="binding site" evidence="5">
    <location>
        <begin position="399"/>
        <end position="401"/>
    </location>
    <ligand>
        <name>FAD</name>
        <dbReference type="ChEBI" id="CHEBI:57692"/>
    </ligand>
</feature>
<comment type="cofactor">
    <cofactor evidence="7">
        <name>(6R)-5,10-methylene-5,6,7,8-tetrahydrofolate</name>
        <dbReference type="ChEBI" id="CHEBI:15636"/>
    </cofactor>
    <text evidence="7">Binds 1 5,10-methenyltetrahydrofolate (MTHF) per subunit.</text>
</comment>
<dbReference type="InterPro" id="IPR014729">
    <property type="entry name" value="Rossmann-like_a/b/a_fold"/>
</dbReference>
<dbReference type="Pfam" id="PF00875">
    <property type="entry name" value="DNA_photolyase"/>
    <property type="match status" value="1"/>
</dbReference>
<dbReference type="InterPro" id="IPR036134">
    <property type="entry name" value="Crypto/Photolyase_FAD-like_sf"/>
</dbReference>
<keyword evidence="3 5" id="KW-0274">FAD</keyword>
<dbReference type="InterPro" id="IPR014133">
    <property type="entry name" value="Cry_DASH"/>
</dbReference>
<name>A0AAW1PC94_9CHLO</name>
<evidence type="ECO:0000256" key="4">
    <source>
        <dbReference type="ARBA" id="ARBA00022991"/>
    </source>
</evidence>
<feature type="binding site" evidence="5">
    <location>
        <begin position="262"/>
        <end position="266"/>
    </location>
    <ligand>
        <name>FAD</name>
        <dbReference type="ChEBI" id="CHEBI:57692"/>
    </ligand>
</feature>
<dbReference type="SUPFAM" id="SSF52425">
    <property type="entry name" value="Cryptochrome/photolyase, N-terminal domain"/>
    <property type="match status" value="1"/>
</dbReference>
<dbReference type="PROSITE" id="PS51645">
    <property type="entry name" value="PHR_CRY_ALPHA_BETA"/>
    <property type="match status" value="1"/>
</dbReference>